<comment type="caution">
    <text evidence="1">The sequence shown here is derived from an EMBL/GenBank/DDBJ whole genome shotgun (WGS) entry which is preliminary data.</text>
</comment>
<dbReference type="EMBL" id="JABKKJ010000001">
    <property type="protein sequence ID" value="NPE23957.1"/>
    <property type="molecule type" value="Genomic_DNA"/>
</dbReference>
<dbReference type="PROSITE" id="PS51257">
    <property type="entry name" value="PROKAR_LIPOPROTEIN"/>
    <property type="match status" value="1"/>
</dbReference>
<organism evidence="1 2">
    <name type="scientific">Xylanibacter caecicola</name>
    <dbReference type="NCBI Taxonomy" id="2736294"/>
    <lineage>
        <taxon>Bacteria</taxon>
        <taxon>Pseudomonadati</taxon>
        <taxon>Bacteroidota</taxon>
        <taxon>Bacteroidia</taxon>
        <taxon>Bacteroidales</taxon>
        <taxon>Prevotellaceae</taxon>
        <taxon>Xylanibacter</taxon>
    </lineage>
</organism>
<gene>
    <name evidence="1" type="ORF">HPS54_00235</name>
</gene>
<evidence type="ECO:0000313" key="2">
    <source>
        <dbReference type="Proteomes" id="UP000820977"/>
    </source>
</evidence>
<reference evidence="1 2" key="1">
    <citation type="submission" date="2020-05" db="EMBL/GenBank/DDBJ databases">
        <title>Distinct polysaccharide utilization as determinants for interspecies competition between intestinal Prevotella spp.</title>
        <authorList>
            <person name="Galvez E.J.C."/>
            <person name="Iljazovic A."/>
            <person name="Strowig T."/>
        </authorList>
    </citation>
    <scope>NUCLEOTIDE SEQUENCE [LARGE SCALE GENOMIC DNA]</scope>
    <source>
        <strain evidence="1 2">PCHR</strain>
    </source>
</reference>
<name>A0ABX2AYT4_9BACT</name>
<dbReference type="Proteomes" id="UP000820977">
    <property type="component" value="Unassembled WGS sequence"/>
</dbReference>
<accession>A0ABX2AYT4</accession>
<evidence type="ECO:0000313" key="1">
    <source>
        <dbReference type="EMBL" id="NPE23957.1"/>
    </source>
</evidence>
<dbReference type="RefSeq" id="WP_172343490.1">
    <property type="nucleotide sequence ID" value="NZ_CASYYZ010000017.1"/>
</dbReference>
<proteinExistence type="predicted"/>
<evidence type="ECO:0008006" key="3">
    <source>
        <dbReference type="Google" id="ProtNLM"/>
    </source>
</evidence>
<keyword evidence="2" id="KW-1185">Reference proteome</keyword>
<protein>
    <recommendedName>
        <fullName evidence="3">Outer membrane protein beta-barrel domain-containing protein</fullName>
    </recommendedName>
</protein>
<sequence length="318" mass="35246">MRRYLVITAFAGILLSSCDTLTKTARTADIPSAQYNATVADLKVTDRISYTMQPSKAVQRGGMSNVKQAAESEALEKKGGNADILLEPQFVIEKKRTLFGSKVKSITVSGRPATYTNFRSLDDSVWVNPVFRGVKVRNGYNVPKTVSHRQQVSDAISYGMRRTGFAAYLNLSGGYADIENNSDDIYGHEGDSGFGEALLSFGYQLDPHWYVGIGSGVNYNGELEGFFVPIFAHGRYSFSPYKNSLFVDCKIGKSCEINLDSDIDPGLYVSPSIGYSFGWFDIALQYTLQKFDGYTDYNYREKGGYKAEHVGISLGFRF</sequence>